<sequence>MSGELQPASPPVHDGHDGRPHRHQMSISWGQDGGLQGPTLGISEECLEYPKGMGTGRAA</sequence>
<evidence type="ECO:0000256" key="1">
    <source>
        <dbReference type="SAM" id="MobiDB-lite"/>
    </source>
</evidence>
<feature type="region of interest" description="Disordered" evidence="1">
    <location>
        <begin position="1"/>
        <end position="41"/>
    </location>
</feature>
<gene>
    <name evidence="2" type="ORF">Sradi_6201800</name>
</gene>
<dbReference type="EMBL" id="JACGWJ010000029">
    <property type="protein sequence ID" value="KAL0303337.1"/>
    <property type="molecule type" value="Genomic_DNA"/>
</dbReference>
<name>A0AAW2KAX4_SESRA</name>
<organism evidence="2">
    <name type="scientific">Sesamum radiatum</name>
    <name type="common">Black benniseed</name>
    <dbReference type="NCBI Taxonomy" id="300843"/>
    <lineage>
        <taxon>Eukaryota</taxon>
        <taxon>Viridiplantae</taxon>
        <taxon>Streptophyta</taxon>
        <taxon>Embryophyta</taxon>
        <taxon>Tracheophyta</taxon>
        <taxon>Spermatophyta</taxon>
        <taxon>Magnoliopsida</taxon>
        <taxon>eudicotyledons</taxon>
        <taxon>Gunneridae</taxon>
        <taxon>Pentapetalae</taxon>
        <taxon>asterids</taxon>
        <taxon>lamiids</taxon>
        <taxon>Lamiales</taxon>
        <taxon>Pedaliaceae</taxon>
        <taxon>Sesamum</taxon>
    </lineage>
</organism>
<proteinExistence type="predicted"/>
<reference evidence="2" key="1">
    <citation type="submission" date="2020-06" db="EMBL/GenBank/DDBJ databases">
        <authorList>
            <person name="Li T."/>
            <person name="Hu X."/>
            <person name="Zhang T."/>
            <person name="Song X."/>
            <person name="Zhang H."/>
            <person name="Dai N."/>
            <person name="Sheng W."/>
            <person name="Hou X."/>
            <person name="Wei L."/>
        </authorList>
    </citation>
    <scope>NUCLEOTIDE SEQUENCE</scope>
    <source>
        <strain evidence="2">G02</strain>
        <tissue evidence="2">Leaf</tissue>
    </source>
</reference>
<comment type="caution">
    <text evidence="2">The sequence shown here is derived from an EMBL/GenBank/DDBJ whole genome shotgun (WGS) entry which is preliminary data.</text>
</comment>
<evidence type="ECO:0000313" key="2">
    <source>
        <dbReference type="EMBL" id="KAL0303337.1"/>
    </source>
</evidence>
<reference evidence="2" key="2">
    <citation type="journal article" date="2024" name="Plant">
        <title>Genomic evolution and insights into agronomic trait innovations of Sesamum species.</title>
        <authorList>
            <person name="Miao H."/>
            <person name="Wang L."/>
            <person name="Qu L."/>
            <person name="Liu H."/>
            <person name="Sun Y."/>
            <person name="Le M."/>
            <person name="Wang Q."/>
            <person name="Wei S."/>
            <person name="Zheng Y."/>
            <person name="Lin W."/>
            <person name="Duan Y."/>
            <person name="Cao H."/>
            <person name="Xiong S."/>
            <person name="Wang X."/>
            <person name="Wei L."/>
            <person name="Li C."/>
            <person name="Ma Q."/>
            <person name="Ju M."/>
            <person name="Zhao R."/>
            <person name="Li G."/>
            <person name="Mu C."/>
            <person name="Tian Q."/>
            <person name="Mei H."/>
            <person name="Zhang T."/>
            <person name="Gao T."/>
            <person name="Zhang H."/>
        </authorList>
    </citation>
    <scope>NUCLEOTIDE SEQUENCE</scope>
    <source>
        <strain evidence="2">G02</strain>
    </source>
</reference>
<dbReference type="AlphaFoldDB" id="A0AAW2KAX4"/>
<accession>A0AAW2KAX4</accession>
<protein>
    <submittedName>
        <fullName evidence="2">Uncharacterized protein</fullName>
    </submittedName>
</protein>